<dbReference type="EMBL" id="JANPWB010000016">
    <property type="protein sequence ID" value="KAJ1080792.1"/>
    <property type="molecule type" value="Genomic_DNA"/>
</dbReference>
<evidence type="ECO:0000313" key="1">
    <source>
        <dbReference type="EMBL" id="KAJ1080792.1"/>
    </source>
</evidence>
<name>A0AAV7KRN3_PLEWA</name>
<organism evidence="1 2">
    <name type="scientific">Pleurodeles waltl</name>
    <name type="common">Iberian ribbed newt</name>
    <dbReference type="NCBI Taxonomy" id="8319"/>
    <lineage>
        <taxon>Eukaryota</taxon>
        <taxon>Metazoa</taxon>
        <taxon>Chordata</taxon>
        <taxon>Craniata</taxon>
        <taxon>Vertebrata</taxon>
        <taxon>Euteleostomi</taxon>
        <taxon>Amphibia</taxon>
        <taxon>Batrachia</taxon>
        <taxon>Caudata</taxon>
        <taxon>Salamandroidea</taxon>
        <taxon>Salamandridae</taxon>
        <taxon>Pleurodelinae</taxon>
        <taxon>Pleurodeles</taxon>
    </lineage>
</organism>
<protein>
    <submittedName>
        <fullName evidence="1">Uncharacterized protein</fullName>
    </submittedName>
</protein>
<dbReference type="AlphaFoldDB" id="A0AAV7KRN3"/>
<sequence>MSEYNVSGDFDRSLRHQSLRLQTPQAAGLIHRPLTPRLAWALCLSAASFCFRPLAHQQLRAPLKAFSQQKNRQLRDQLGSIELQAKRGLLGLRPTLVTARRRTKDCPLS</sequence>
<keyword evidence="2" id="KW-1185">Reference proteome</keyword>
<dbReference type="Proteomes" id="UP001066276">
    <property type="component" value="Chromosome 12"/>
</dbReference>
<proteinExistence type="predicted"/>
<gene>
    <name evidence="1" type="ORF">NDU88_000983</name>
</gene>
<comment type="caution">
    <text evidence="1">The sequence shown here is derived from an EMBL/GenBank/DDBJ whole genome shotgun (WGS) entry which is preliminary data.</text>
</comment>
<evidence type="ECO:0000313" key="2">
    <source>
        <dbReference type="Proteomes" id="UP001066276"/>
    </source>
</evidence>
<accession>A0AAV7KRN3</accession>
<reference evidence="1" key="1">
    <citation type="journal article" date="2022" name="bioRxiv">
        <title>Sequencing and chromosome-scale assembly of the giantPleurodeles waltlgenome.</title>
        <authorList>
            <person name="Brown T."/>
            <person name="Elewa A."/>
            <person name="Iarovenko S."/>
            <person name="Subramanian E."/>
            <person name="Araus A.J."/>
            <person name="Petzold A."/>
            <person name="Susuki M."/>
            <person name="Suzuki K.-i.T."/>
            <person name="Hayashi T."/>
            <person name="Toyoda A."/>
            <person name="Oliveira C."/>
            <person name="Osipova E."/>
            <person name="Leigh N.D."/>
            <person name="Simon A."/>
            <person name="Yun M.H."/>
        </authorList>
    </citation>
    <scope>NUCLEOTIDE SEQUENCE</scope>
    <source>
        <strain evidence="1">20211129_DDA</strain>
        <tissue evidence="1">Liver</tissue>
    </source>
</reference>